<dbReference type="AlphaFoldDB" id="A6JGP1"/>
<dbReference type="Proteomes" id="UP000234681">
    <property type="component" value="Chromosome 13"/>
</dbReference>
<organism evidence="1 2">
    <name type="scientific">Rattus norvegicus</name>
    <name type="common">Rat</name>
    <dbReference type="NCBI Taxonomy" id="10116"/>
    <lineage>
        <taxon>Eukaryota</taxon>
        <taxon>Metazoa</taxon>
        <taxon>Chordata</taxon>
        <taxon>Craniata</taxon>
        <taxon>Vertebrata</taxon>
        <taxon>Euteleostomi</taxon>
        <taxon>Mammalia</taxon>
        <taxon>Eutheria</taxon>
        <taxon>Euarchontoglires</taxon>
        <taxon>Glires</taxon>
        <taxon>Rodentia</taxon>
        <taxon>Myomorpha</taxon>
        <taxon>Muroidea</taxon>
        <taxon>Muridae</taxon>
        <taxon>Murinae</taxon>
        <taxon>Rattus</taxon>
    </lineage>
</organism>
<feature type="non-terminal residue" evidence="1">
    <location>
        <position position="72"/>
    </location>
</feature>
<reference evidence="2" key="1">
    <citation type="submission" date="2005-09" db="EMBL/GenBank/DDBJ databases">
        <authorList>
            <person name="Mural R.J."/>
            <person name="Li P.W."/>
            <person name="Adams M.D."/>
            <person name="Amanatides P.G."/>
            <person name="Baden-Tillson H."/>
            <person name="Barnstead M."/>
            <person name="Chin S.H."/>
            <person name="Dew I."/>
            <person name="Evans C.A."/>
            <person name="Ferriera S."/>
            <person name="Flanigan M."/>
            <person name="Fosler C."/>
            <person name="Glodek A."/>
            <person name="Gu Z."/>
            <person name="Holt R.A."/>
            <person name="Jennings D."/>
            <person name="Kraft C.L."/>
            <person name="Lu F."/>
            <person name="Nguyen T."/>
            <person name="Nusskern D.R."/>
            <person name="Pfannkoch C.M."/>
            <person name="Sitter C."/>
            <person name="Sutton G.G."/>
            <person name="Venter J.C."/>
            <person name="Wang Z."/>
            <person name="Woodage T."/>
            <person name="Zheng X.H."/>
            <person name="Zhong F."/>
        </authorList>
    </citation>
    <scope>NUCLEOTIDE SEQUENCE [LARGE SCALE GENOMIC DNA]</scope>
    <source>
        <strain>BN</strain>
        <strain evidence="2">Sprague-Dawley</strain>
    </source>
</reference>
<accession>A6JGP1</accession>
<sequence length="72" mass="7503">MWGLTKNTPNGEDVICGSGGFCPSPGGVSGPLWFKDHMMVYVLGSDGNPSTTDVLSAHMEAKCLVPLSAPHV</sequence>
<proteinExistence type="predicted"/>
<name>A6JGP1_RAT</name>
<evidence type="ECO:0000313" key="2">
    <source>
        <dbReference type="Proteomes" id="UP000234681"/>
    </source>
</evidence>
<protein>
    <submittedName>
        <fullName evidence="1">RCG20377</fullName>
    </submittedName>
</protein>
<gene>
    <name evidence="1" type="ORF">rCG_20377</name>
</gene>
<evidence type="ECO:0000313" key="1">
    <source>
        <dbReference type="EMBL" id="EDL94897.1"/>
    </source>
</evidence>
<dbReference type="EMBL" id="CH473985">
    <property type="protein sequence ID" value="EDL94897.1"/>
    <property type="molecule type" value="Genomic_DNA"/>
</dbReference>